<dbReference type="InterPro" id="IPR050640">
    <property type="entry name" value="Bact_2-comp_sensor_kinase"/>
</dbReference>
<keyword evidence="7" id="KW-1185">Reference proteome</keyword>
<dbReference type="InterPro" id="IPR004358">
    <property type="entry name" value="Sig_transdc_His_kin-like_C"/>
</dbReference>
<comment type="caution">
    <text evidence="6">The sequence shown here is derived from an EMBL/GenBank/DDBJ whole genome shotgun (WGS) entry which is preliminary data.</text>
</comment>
<dbReference type="PANTHER" id="PTHR34220">
    <property type="entry name" value="SENSOR HISTIDINE KINASE YPDA"/>
    <property type="match status" value="1"/>
</dbReference>
<feature type="domain" description="Histidine kinase" evidence="5">
    <location>
        <begin position="232"/>
        <end position="419"/>
    </location>
</feature>
<feature type="compositionally biased region" description="Low complexity" evidence="3">
    <location>
        <begin position="98"/>
        <end position="118"/>
    </location>
</feature>
<comment type="catalytic activity">
    <reaction evidence="1">
        <text>ATP + protein L-histidine = ADP + protein N-phospho-L-histidine.</text>
        <dbReference type="EC" id="2.7.13.3"/>
    </reaction>
</comment>
<dbReference type="EMBL" id="JBHSMF010000010">
    <property type="protein sequence ID" value="MFC5499932.1"/>
    <property type="molecule type" value="Genomic_DNA"/>
</dbReference>
<dbReference type="PANTHER" id="PTHR34220:SF9">
    <property type="entry name" value="SIGNAL TRANSDUCTION HISTIDINE KINASE INTERNAL REGION DOMAIN-CONTAINING PROTEIN"/>
    <property type="match status" value="1"/>
</dbReference>
<evidence type="ECO:0000256" key="3">
    <source>
        <dbReference type="SAM" id="MobiDB-lite"/>
    </source>
</evidence>
<keyword evidence="4" id="KW-1133">Transmembrane helix</keyword>
<evidence type="ECO:0000313" key="7">
    <source>
        <dbReference type="Proteomes" id="UP001596037"/>
    </source>
</evidence>
<dbReference type="Pfam" id="PF02518">
    <property type="entry name" value="HATPase_c"/>
    <property type="match status" value="1"/>
</dbReference>
<dbReference type="Pfam" id="PF06580">
    <property type="entry name" value="His_kinase"/>
    <property type="match status" value="1"/>
</dbReference>
<feature type="compositionally biased region" description="Pro residues" evidence="3">
    <location>
        <begin position="88"/>
        <end position="97"/>
    </location>
</feature>
<dbReference type="InterPro" id="IPR010559">
    <property type="entry name" value="Sig_transdc_His_kin_internal"/>
</dbReference>
<keyword evidence="6" id="KW-0418">Kinase</keyword>
<reference evidence="7" key="1">
    <citation type="journal article" date="2019" name="Int. J. Syst. Evol. Microbiol.">
        <title>The Global Catalogue of Microorganisms (GCM) 10K type strain sequencing project: providing services to taxonomists for standard genome sequencing and annotation.</title>
        <authorList>
            <consortium name="The Broad Institute Genomics Platform"/>
            <consortium name="The Broad Institute Genome Sequencing Center for Infectious Disease"/>
            <person name="Wu L."/>
            <person name="Ma J."/>
        </authorList>
    </citation>
    <scope>NUCLEOTIDE SEQUENCE [LARGE SCALE GENOMIC DNA]</scope>
    <source>
        <strain evidence="7">CCUG 57401</strain>
    </source>
</reference>
<dbReference type="PRINTS" id="PR00344">
    <property type="entry name" value="BCTRLSENSOR"/>
</dbReference>
<dbReference type="SMART" id="SM00387">
    <property type="entry name" value="HATPase_c"/>
    <property type="match status" value="1"/>
</dbReference>
<dbReference type="EC" id="2.7.13.3" evidence="2"/>
<dbReference type="Gene3D" id="3.30.565.10">
    <property type="entry name" value="Histidine kinase-like ATPase, C-terminal domain"/>
    <property type="match status" value="1"/>
</dbReference>
<evidence type="ECO:0000259" key="5">
    <source>
        <dbReference type="PROSITE" id="PS50109"/>
    </source>
</evidence>
<protein>
    <recommendedName>
        <fullName evidence="2">histidine kinase</fullName>
        <ecNumber evidence="2">2.7.13.3</ecNumber>
    </recommendedName>
</protein>
<keyword evidence="4" id="KW-0472">Membrane</keyword>
<evidence type="ECO:0000256" key="1">
    <source>
        <dbReference type="ARBA" id="ARBA00000085"/>
    </source>
</evidence>
<gene>
    <name evidence="6" type="ORF">ACFPOE_20485</name>
</gene>
<organism evidence="6 7">
    <name type="scientific">Caenimonas terrae</name>
    <dbReference type="NCBI Taxonomy" id="696074"/>
    <lineage>
        <taxon>Bacteria</taxon>
        <taxon>Pseudomonadati</taxon>
        <taxon>Pseudomonadota</taxon>
        <taxon>Betaproteobacteria</taxon>
        <taxon>Burkholderiales</taxon>
        <taxon>Comamonadaceae</taxon>
        <taxon>Caenimonas</taxon>
    </lineage>
</organism>
<keyword evidence="6" id="KW-0808">Transferase</keyword>
<dbReference type="Proteomes" id="UP001596037">
    <property type="component" value="Unassembled WGS sequence"/>
</dbReference>
<feature type="transmembrane region" description="Helical" evidence="4">
    <location>
        <begin position="35"/>
        <end position="56"/>
    </location>
</feature>
<evidence type="ECO:0000256" key="2">
    <source>
        <dbReference type="ARBA" id="ARBA00012438"/>
    </source>
</evidence>
<proteinExistence type="predicted"/>
<dbReference type="InterPro" id="IPR005467">
    <property type="entry name" value="His_kinase_dom"/>
</dbReference>
<dbReference type="GO" id="GO:0004673">
    <property type="term" value="F:protein histidine kinase activity"/>
    <property type="evidence" value="ECO:0007669"/>
    <property type="project" value="UniProtKB-EC"/>
</dbReference>
<dbReference type="InterPro" id="IPR003594">
    <property type="entry name" value="HATPase_dom"/>
</dbReference>
<keyword evidence="4" id="KW-0812">Transmembrane</keyword>
<accession>A0ABW0NIQ8</accession>
<name>A0ABW0NIQ8_9BURK</name>
<dbReference type="SUPFAM" id="SSF55874">
    <property type="entry name" value="ATPase domain of HSP90 chaperone/DNA topoisomerase II/histidine kinase"/>
    <property type="match status" value="1"/>
</dbReference>
<dbReference type="InterPro" id="IPR036890">
    <property type="entry name" value="HATPase_C_sf"/>
</dbReference>
<evidence type="ECO:0000256" key="4">
    <source>
        <dbReference type="SAM" id="Phobius"/>
    </source>
</evidence>
<feature type="transmembrane region" description="Helical" evidence="4">
    <location>
        <begin position="171"/>
        <end position="189"/>
    </location>
</feature>
<sequence length="437" mass="47164">MTSKNGNQPASPPALLGWLARVNTEVSQWAASMSWWRLIVLFFVVLIASSIIGDLLHLKHDRVRVAGPHKDVNVTIGGPNGIRIRTAPQPPVPPVPPGTAAAPAEPAQDGAAAGDSSEVQKAVEKAVEKAERAAEKAAAKADSAVESSDLVTELDDQDRPVSRRVVTVRGVLGDLGGAVMVILFAYLAAAKIVVRKVAQADAKVRTAVDVAEREVMERQLVQARLQVLQAQVEPHFLFNTLAAVDYLIETEPPRASRMQKALITYLRGALPQMRQESSTLGREIKLVSSYLELIKMRIEERLEVEFAIPETLNNAEFPPMMLQSLVENAIKHGIEPKPEGGKVRISAGVQGTQLWVEVGDTGVGLPDGEFLEGPTSGTGLGLQNIRERLAMLYPGKSRLMLRSDAATGTVVRITVPYQVSPEAPPPARNMREQGNPA</sequence>
<evidence type="ECO:0000313" key="6">
    <source>
        <dbReference type="EMBL" id="MFC5499932.1"/>
    </source>
</evidence>
<feature type="region of interest" description="Disordered" evidence="3">
    <location>
        <begin position="76"/>
        <end position="118"/>
    </location>
</feature>
<dbReference type="RefSeq" id="WP_376852179.1">
    <property type="nucleotide sequence ID" value="NZ_JBHSMF010000010.1"/>
</dbReference>
<dbReference type="PROSITE" id="PS50109">
    <property type="entry name" value="HIS_KIN"/>
    <property type="match status" value="1"/>
</dbReference>